<name>A0A198UDN7_MORCA</name>
<evidence type="ECO:0000313" key="4">
    <source>
        <dbReference type="Proteomes" id="UP000078446"/>
    </source>
</evidence>
<evidence type="ECO:0000313" key="3">
    <source>
        <dbReference type="Proteomes" id="UP000078228"/>
    </source>
</evidence>
<evidence type="ECO:0000313" key="1">
    <source>
        <dbReference type="EMBL" id="OAU94548.1"/>
    </source>
</evidence>
<gene>
    <name evidence="2" type="ORF">AO382_0499</name>
    <name evidence="1" type="ORF">AO384_1905</name>
</gene>
<comment type="caution">
    <text evidence="1">The sequence shown here is derived from an EMBL/GenBank/DDBJ whole genome shotgun (WGS) entry which is preliminary data.</text>
</comment>
<dbReference type="Proteomes" id="UP000078446">
    <property type="component" value="Unassembled WGS sequence"/>
</dbReference>
<sequence>MERVEFGIENLTLIGQSKYRYYNKHCTNKNNYFLSAKDTQTYYQEDT</sequence>
<reference evidence="3 4" key="1">
    <citation type="journal article" date="2016" name="Genome Biol. Evol.">
        <title>Comparative Genomic Analyses of the Moraxella catarrhalis Serosensitive and Seroresistant Lineages Demonstrate Their Independent Evolution.</title>
        <authorList>
            <person name="Earl J.P."/>
            <person name="de Vries S.P."/>
            <person name="Ahmed A."/>
            <person name="Powell E."/>
            <person name="Schultz M.P."/>
            <person name="Hermans P.W."/>
            <person name="Hill D.J."/>
            <person name="Zhou Z."/>
            <person name="Constantinidou C.I."/>
            <person name="Hu F.Z."/>
            <person name="Bootsma H.J."/>
            <person name="Ehrlich G.D."/>
        </authorList>
    </citation>
    <scope>NUCLEOTIDE SEQUENCE [LARGE SCALE GENOMIC DNA]</scope>
    <source>
        <strain evidence="1 3">Z7542</strain>
        <strain evidence="2 4">Z7574</strain>
    </source>
</reference>
<dbReference type="Proteomes" id="UP000078228">
    <property type="component" value="Unassembled WGS sequence"/>
</dbReference>
<accession>A0A198UDN7</accession>
<dbReference type="EMBL" id="LXHE01000002">
    <property type="protein sequence ID" value="OAV02133.1"/>
    <property type="molecule type" value="Genomic_DNA"/>
</dbReference>
<dbReference type="EMBL" id="LXHC01000028">
    <property type="protein sequence ID" value="OAU94548.1"/>
    <property type="molecule type" value="Genomic_DNA"/>
</dbReference>
<dbReference type="AlphaFoldDB" id="A0A198UDN7"/>
<organism evidence="1 3">
    <name type="scientific">Moraxella catarrhalis</name>
    <name type="common">Branhamella catarrhalis</name>
    <dbReference type="NCBI Taxonomy" id="480"/>
    <lineage>
        <taxon>Bacteria</taxon>
        <taxon>Pseudomonadati</taxon>
        <taxon>Pseudomonadota</taxon>
        <taxon>Gammaproteobacteria</taxon>
        <taxon>Moraxellales</taxon>
        <taxon>Moraxellaceae</taxon>
        <taxon>Moraxella</taxon>
    </lineage>
</organism>
<proteinExistence type="predicted"/>
<protein>
    <submittedName>
        <fullName evidence="1">Uncharacterized protein</fullName>
    </submittedName>
</protein>
<evidence type="ECO:0000313" key="2">
    <source>
        <dbReference type="EMBL" id="OAV02133.1"/>
    </source>
</evidence>
<keyword evidence="3" id="KW-1185">Reference proteome</keyword>